<name>A0AA95MNG8_9BACI</name>
<feature type="transmembrane region" description="Helical" evidence="1">
    <location>
        <begin position="105"/>
        <end position="124"/>
    </location>
</feature>
<keyword evidence="1" id="KW-0812">Transmembrane</keyword>
<evidence type="ECO:0000313" key="2">
    <source>
        <dbReference type="EMBL" id="WHY87217.1"/>
    </source>
</evidence>
<accession>A0AA95MNG8</accession>
<dbReference type="InterPro" id="IPR047928">
    <property type="entry name" value="Perm_prefix_1"/>
</dbReference>
<reference evidence="2" key="1">
    <citation type="submission" date="2023-05" db="EMBL/GenBank/DDBJ databases">
        <title>Comparative genomics of Bacillaceae isolates and their secondary metabolite potential.</title>
        <authorList>
            <person name="Song L."/>
            <person name="Nielsen L.J."/>
            <person name="Mohite O."/>
            <person name="Xu X."/>
            <person name="Weber T."/>
            <person name="Kovacs A.T."/>
        </authorList>
    </citation>
    <scope>NUCLEOTIDE SEQUENCE</scope>
    <source>
        <strain evidence="2">XLM17</strain>
    </source>
</reference>
<sequence>MNELRKYVDHLFRKYKNHRGVSDLKDEILGNLEAKVSHLMAEGLNEREAIAKAKNSITKIDDLIDDNIPVWINQFRFKAFQITYIYILIAWIVTIPFSLLSMGLLLNYSLFFVCLVLGIFYLLLAKNVKRNEKKIAELNLAAFTRAKKITWLLWLLFIIVIWGYLSAILFGSNIWFSRPVHIDGPYQFGILIARYALPFISIVIPLIVTTSMKMIKHFEVRDFHE</sequence>
<keyword evidence="1" id="KW-1133">Transmembrane helix</keyword>
<dbReference type="AlphaFoldDB" id="A0AA95MNG8"/>
<keyword evidence="1" id="KW-0472">Membrane</keyword>
<proteinExistence type="predicted"/>
<feature type="transmembrane region" description="Helical" evidence="1">
    <location>
        <begin position="151"/>
        <end position="176"/>
    </location>
</feature>
<organism evidence="2 3">
    <name type="scientific">Neobacillus novalis</name>
    <dbReference type="NCBI Taxonomy" id="220687"/>
    <lineage>
        <taxon>Bacteria</taxon>
        <taxon>Bacillati</taxon>
        <taxon>Bacillota</taxon>
        <taxon>Bacilli</taxon>
        <taxon>Bacillales</taxon>
        <taxon>Bacillaceae</taxon>
        <taxon>Neobacillus</taxon>
    </lineage>
</organism>
<dbReference type="Proteomes" id="UP001178288">
    <property type="component" value="Chromosome"/>
</dbReference>
<dbReference type="NCBIfam" id="NF038403">
    <property type="entry name" value="perm_prefix_1"/>
    <property type="match status" value="1"/>
</dbReference>
<dbReference type="KEGG" id="nnv:QNH39_04985"/>
<evidence type="ECO:0000313" key="3">
    <source>
        <dbReference type="Proteomes" id="UP001178288"/>
    </source>
</evidence>
<gene>
    <name evidence="2" type="ORF">QNH39_04985</name>
</gene>
<feature type="transmembrane region" description="Helical" evidence="1">
    <location>
        <begin position="82"/>
        <end position="99"/>
    </location>
</feature>
<keyword evidence="3" id="KW-1185">Reference proteome</keyword>
<evidence type="ECO:0000256" key="1">
    <source>
        <dbReference type="SAM" id="Phobius"/>
    </source>
</evidence>
<feature type="transmembrane region" description="Helical" evidence="1">
    <location>
        <begin position="188"/>
        <end position="208"/>
    </location>
</feature>
<dbReference type="EMBL" id="CP126114">
    <property type="protein sequence ID" value="WHY87217.1"/>
    <property type="molecule type" value="Genomic_DNA"/>
</dbReference>
<protein>
    <submittedName>
        <fullName evidence="2">Permease prefix domain 1-containing protein</fullName>
    </submittedName>
</protein>
<dbReference type="RefSeq" id="WP_066083214.1">
    <property type="nucleotide sequence ID" value="NZ_CP126114.1"/>
</dbReference>